<dbReference type="EMBL" id="KQ086051">
    <property type="protein sequence ID" value="KLO09592.1"/>
    <property type="molecule type" value="Genomic_DNA"/>
</dbReference>
<dbReference type="AlphaFoldDB" id="A0A0H2RDI6"/>
<evidence type="ECO:0000259" key="1">
    <source>
        <dbReference type="Pfam" id="PF24968"/>
    </source>
</evidence>
<evidence type="ECO:0000313" key="2">
    <source>
        <dbReference type="EMBL" id="KLO09592.1"/>
    </source>
</evidence>
<dbReference type="Pfam" id="PF24968">
    <property type="entry name" value="DUF7770"/>
    <property type="match status" value="1"/>
</dbReference>
<keyword evidence="3" id="KW-1185">Reference proteome</keyword>
<accession>A0A0H2RDI6</accession>
<dbReference type="Proteomes" id="UP000053477">
    <property type="component" value="Unassembled WGS sequence"/>
</dbReference>
<protein>
    <recommendedName>
        <fullName evidence="1">DUF7770 domain-containing protein</fullName>
    </recommendedName>
</protein>
<feature type="domain" description="DUF7770" evidence="1">
    <location>
        <begin position="82"/>
        <end position="218"/>
    </location>
</feature>
<proteinExistence type="predicted"/>
<reference evidence="2 3" key="1">
    <citation type="submission" date="2015-04" db="EMBL/GenBank/DDBJ databases">
        <title>Complete genome sequence of Schizopora paradoxa KUC8140, a cosmopolitan wood degrader in East Asia.</title>
        <authorList>
            <consortium name="DOE Joint Genome Institute"/>
            <person name="Min B."/>
            <person name="Park H."/>
            <person name="Jang Y."/>
            <person name="Kim J.-J."/>
            <person name="Kim K.H."/>
            <person name="Pangilinan J."/>
            <person name="Lipzen A."/>
            <person name="Riley R."/>
            <person name="Grigoriev I.V."/>
            <person name="Spatafora J.W."/>
            <person name="Choi I.-G."/>
        </authorList>
    </citation>
    <scope>NUCLEOTIDE SEQUENCE [LARGE SCALE GENOMIC DNA]</scope>
    <source>
        <strain evidence="2 3">KUC8140</strain>
    </source>
</reference>
<dbReference type="OrthoDB" id="4949838at2759"/>
<dbReference type="STRING" id="27342.A0A0H2RDI6"/>
<gene>
    <name evidence="2" type="ORF">SCHPADRAFT_559590</name>
</gene>
<evidence type="ECO:0000313" key="3">
    <source>
        <dbReference type="Proteomes" id="UP000053477"/>
    </source>
</evidence>
<organism evidence="2 3">
    <name type="scientific">Schizopora paradoxa</name>
    <dbReference type="NCBI Taxonomy" id="27342"/>
    <lineage>
        <taxon>Eukaryota</taxon>
        <taxon>Fungi</taxon>
        <taxon>Dikarya</taxon>
        <taxon>Basidiomycota</taxon>
        <taxon>Agaricomycotina</taxon>
        <taxon>Agaricomycetes</taxon>
        <taxon>Hymenochaetales</taxon>
        <taxon>Schizoporaceae</taxon>
        <taxon>Schizopora</taxon>
    </lineage>
</organism>
<name>A0A0H2RDI6_9AGAM</name>
<sequence length="234" mass="26832">MQFIFLFIPVDYARLNANGARSMWRTLNFGGRRRAIARPVYGPRYQIATRRGGQPLVPLYHTPTLRQPRFFSFYMSGCPTGQGGVHWRLFLQYSMNPAKSLRVDCKPTGSDFRTGLVTYDFVEYAYSAKSVAGMCFQLSHPMALASFGHMLVYYNLHKYQYAPGVFGCRYWCQMVLEYMIALGFIAADSKERFEGYIASMNRQQPQIFPLPIIKGSFIGGLRFVRPGDNRLFLS</sequence>
<dbReference type="InterPro" id="IPR056672">
    <property type="entry name" value="DUF7770"/>
</dbReference>
<dbReference type="InParanoid" id="A0A0H2RDI6"/>